<dbReference type="Proteomes" id="UP001341281">
    <property type="component" value="Chromosome 08"/>
</dbReference>
<dbReference type="SUPFAM" id="SSF56219">
    <property type="entry name" value="DNase I-like"/>
    <property type="match status" value="1"/>
</dbReference>
<dbReference type="EMBL" id="CP144752">
    <property type="protein sequence ID" value="WVZ90539.1"/>
    <property type="molecule type" value="Genomic_DNA"/>
</dbReference>
<reference evidence="3 4" key="1">
    <citation type="submission" date="2024-02" db="EMBL/GenBank/DDBJ databases">
        <title>High-quality chromosome-scale genome assembly of Pensacola bahiagrass (Paspalum notatum Flugge var. saurae).</title>
        <authorList>
            <person name="Vega J.M."/>
            <person name="Podio M."/>
            <person name="Orjuela J."/>
            <person name="Siena L.A."/>
            <person name="Pessino S.C."/>
            <person name="Combes M.C."/>
            <person name="Mariac C."/>
            <person name="Albertini E."/>
            <person name="Pupilli F."/>
            <person name="Ortiz J.P.A."/>
            <person name="Leblanc O."/>
        </authorList>
    </citation>
    <scope>NUCLEOTIDE SEQUENCE [LARGE SCALE GENOMIC DNA]</scope>
    <source>
        <strain evidence="3">R1</strain>
        <tissue evidence="3">Leaf</tissue>
    </source>
</reference>
<dbReference type="InterPro" id="IPR000477">
    <property type="entry name" value="RT_dom"/>
</dbReference>
<evidence type="ECO:0000259" key="2">
    <source>
        <dbReference type="Pfam" id="PF00078"/>
    </source>
</evidence>
<organism evidence="3 4">
    <name type="scientific">Paspalum notatum var. saurae</name>
    <dbReference type="NCBI Taxonomy" id="547442"/>
    <lineage>
        <taxon>Eukaryota</taxon>
        <taxon>Viridiplantae</taxon>
        <taxon>Streptophyta</taxon>
        <taxon>Embryophyta</taxon>
        <taxon>Tracheophyta</taxon>
        <taxon>Spermatophyta</taxon>
        <taxon>Magnoliopsida</taxon>
        <taxon>Liliopsida</taxon>
        <taxon>Poales</taxon>
        <taxon>Poaceae</taxon>
        <taxon>PACMAD clade</taxon>
        <taxon>Panicoideae</taxon>
        <taxon>Andropogonodae</taxon>
        <taxon>Paspaleae</taxon>
        <taxon>Paspalinae</taxon>
        <taxon>Paspalum</taxon>
    </lineage>
</organism>
<proteinExistence type="predicted"/>
<dbReference type="InterPro" id="IPR043502">
    <property type="entry name" value="DNA/RNA_pol_sf"/>
</dbReference>
<dbReference type="Pfam" id="PF00078">
    <property type="entry name" value="RVT_1"/>
    <property type="match status" value="1"/>
</dbReference>
<sequence>MPQDCSARGTYCSSGGFFDQAFRGFGGGACVLVDRLDVGGPRELPRPVERPIVALLDLEAPWHNGRPTSVALGLETPRPVEGSITRRILSTPVHDFDGLMLEATCRGPVPMVSPPQLLCSPPAQQDLPEFAPSRSADEGTPLWVYSRRRRRGCSTSLTSAQHSPSATPLTSPGRPLLNLVTKPVDQLLPVPIVPKQRPKAPPPVFGSDFDKFIALRADGTRGGVLIACKSASVQELRNVRALYQGPWLVAGDFNLIYQAEDKNSDNLNRALMGRFSRFLDDSMLKEMQLVGRKFTWSNEWANPTLVGLDKIFCCVDWEGIFPDAIRQSEASGGLGYYQDMPLDKALGSDGFMGRFYSFCWDINRGDVLEALHAIYRGHVAKFRLLNSAFITLLHKKLRLSWSRIIGQSALCTSAFVRGRSIHDNFLLVQQLAKKLHVSKEPHVMLELNISKTFNSASWSFLLEVLQHLGFGRKWCDLICLLLSTSTTQILVNGQPGPPITHAHGLSQGDLLSPMLFISVMDVLNSLMVKASFENLLMPIVGGQSTHHISFYADDEILFLQLTRDDLLLVRDLLEGFGHISSLKTNCSKCTDEDTTLVLEVLSCAVRNFPCIYLGLSLSISKPCKADLLSVINKVAAKIPSWKAHLLNKAGQLVVVKSVLTAVTIHMLIAWDLPKWDIKAIDKIRRGFLWKGRE</sequence>
<dbReference type="PANTHER" id="PTHR33116">
    <property type="entry name" value="REVERSE TRANSCRIPTASE ZINC-BINDING DOMAIN-CONTAINING PROTEIN-RELATED-RELATED"/>
    <property type="match status" value="1"/>
</dbReference>
<dbReference type="InterPro" id="IPR036691">
    <property type="entry name" value="Endo/exonu/phosph_ase_sf"/>
</dbReference>
<evidence type="ECO:0000313" key="4">
    <source>
        <dbReference type="Proteomes" id="UP001341281"/>
    </source>
</evidence>
<keyword evidence="4" id="KW-1185">Reference proteome</keyword>
<dbReference type="Gene3D" id="3.60.10.10">
    <property type="entry name" value="Endonuclease/exonuclease/phosphatase"/>
    <property type="match status" value="1"/>
</dbReference>
<evidence type="ECO:0000313" key="3">
    <source>
        <dbReference type="EMBL" id="WVZ90539.1"/>
    </source>
</evidence>
<feature type="region of interest" description="Disordered" evidence="1">
    <location>
        <begin position="154"/>
        <end position="175"/>
    </location>
</feature>
<feature type="compositionally biased region" description="Polar residues" evidence="1">
    <location>
        <begin position="154"/>
        <end position="170"/>
    </location>
</feature>
<dbReference type="SUPFAM" id="SSF56672">
    <property type="entry name" value="DNA/RNA polymerases"/>
    <property type="match status" value="1"/>
</dbReference>
<dbReference type="PANTHER" id="PTHR33116:SF78">
    <property type="entry name" value="OS12G0587133 PROTEIN"/>
    <property type="match status" value="1"/>
</dbReference>
<evidence type="ECO:0000256" key="1">
    <source>
        <dbReference type="SAM" id="MobiDB-lite"/>
    </source>
</evidence>
<dbReference type="AlphaFoldDB" id="A0AAQ3UDU7"/>
<accession>A0AAQ3UDU7</accession>
<protein>
    <recommendedName>
        <fullName evidence="2">Reverse transcriptase domain-containing protein</fullName>
    </recommendedName>
</protein>
<feature type="domain" description="Reverse transcriptase" evidence="2">
    <location>
        <begin position="413"/>
        <end position="591"/>
    </location>
</feature>
<gene>
    <name evidence="3" type="ORF">U9M48_036832</name>
</gene>
<name>A0AAQ3UDU7_PASNO</name>